<dbReference type="PANTHER" id="PTHR46066:SF2">
    <property type="entry name" value="CHITINASE DOMAIN-CONTAINING PROTEIN 1"/>
    <property type="match status" value="1"/>
</dbReference>
<comment type="subcellular location">
    <subcellularLocation>
        <location evidence="1">Lysosome</location>
    </subcellularLocation>
    <subcellularLocation>
        <location evidence="2">Secreted</location>
    </subcellularLocation>
</comment>
<dbReference type="GO" id="GO:0005576">
    <property type="term" value="C:extracellular region"/>
    <property type="evidence" value="ECO:0007669"/>
    <property type="project" value="UniProtKB-SubCell"/>
</dbReference>
<proteinExistence type="inferred from homology"/>
<evidence type="ECO:0000313" key="12">
    <source>
        <dbReference type="Proteomes" id="UP001151287"/>
    </source>
</evidence>
<evidence type="ECO:0000256" key="3">
    <source>
        <dbReference type="ARBA" id="ARBA00009336"/>
    </source>
</evidence>
<dbReference type="OrthoDB" id="10254444at2759"/>
<dbReference type="EMBL" id="JAMQYH010000005">
    <property type="protein sequence ID" value="KAJ1688129.1"/>
    <property type="molecule type" value="Genomic_DNA"/>
</dbReference>
<keyword evidence="9" id="KW-1133">Transmembrane helix</keyword>
<comment type="caution">
    <text evidence="11">The sequence shown here is derived from an EMBL/GenBank/DDBJ whole genome shotgun (WGS) entry which is preliminary data.</text>
</comment>
<dbReference type="InterPro" id="IPR011583">
    <property type="entry name" value="Chitinase_II/V-like_cat"/>
</dbReference>
<dbReference type="PROSITE" id="PS51910">
    <property type="entry name" value="GH18_2"/>
    <property type="match status" value="1"/>
</dbReference>
<dbReference type="SMART" id="SM00636">
    <property type="entry name" value="Glyco_18"/>
    <property type="match status" value="1"/>
</dbReference>
<accession>A0A9Q0C6L6</accession>
<dbReference type="Gene3D" id="3.20.20.80">
    <property type="entry name" value="Glycosidases"/>
    <property type="match status" value="1"/>
</dbReference>
<keyword evidence="6" id="KW-0458">Lysosome</keyword>
<gene>
    <name evidence="11" type="ORF">LUZ63_019519</name>
</gene>
<dbReference type="GO" id="GO:0008061">
    <property type="term" value="F:chitin binding"/>
    <property type="evidence" value="ECO:0007669"/>
    <property type="project" value="InterPro"/>
</dbReference>
<feature type="domain" description="GH18" evidence="10">
    <location>
        <begin position="109"/>
        <end position="433"/>
    </location>
</feature>
<dbReference type="Proteomes" id="UP001151287">
    <property type="component" value="Unassembled WGS sequence"/>
</dbReference>
<evidence type="ECO:0000313" key="11">
    <source>
        <dbReference type="EMBL" id="KAJ1688129.1"/>
    </source>
</evidence>
<dbReference type="AlphaFoldDB" id="A0A9Q0C6L6"/>
<evidence type="ECO:0000256" key="8">
    <source>
        <dbReference type="SAM" id="MobiDB-lite"/>
    </source>
</evidence>
<evidence type="ECO:0000256" key="1">
    <source>
        <dbReference type="ARBA" id="ARBA00004371"/>
    </source>
</evidence>
<evidence type="ECO:0000256" key="6">
    <source>
        <dbReference type="ARBA" id="ARBA00023228"/>
    </source>
</evidence>
<reference evidence="11" key="1">
    <citation type="journal article" date="2022" name="Cell">
        <title>Repeat-based holocentromeres influence genome architecture and karyotype evolution.</title>
        <authorList>
            <person name="Hofstatter P.G."/>
            <person name="Thangavel G."/>
            <person name="Lux T."/>
            <person name="Neumann P."/>
            <person name="Vondrak T."/>
            <person name="Novak P."/>
            <person name="Zhang M."/>
            <person name="Costa L."/>
            <person name="Castellani M."/>
            <person name="Scott A."/>
            <person name="Toegelov H."/>
            <person name="Fuchs J."/>
            <person name="Mata-Sucre Y."/>
            <person name="Dias Y."/>
            <person name="Vanzela A.L.L."/>
            <person name="Huettel B."/>
            <person name="Almeida C.C.S."/>
            <person name="Simkova H."/>
            <person name="Souza G."/>
            <person name="Pedrosa-Harand A."/>
            <person name="Macas J."/>
            <person name="Mayer K.F.X."/>
            <person name="Houben A."/>
            <person name="Marques A."/>
        </authorList>
    </citation>
    <scope>NUCLEOTIDE SEQUENCE</scope>
    <source>
        <strain evidence="11">RhyBre1mFocal</strain>
    </source>
</reference>
<feature type="compositionally biased region" description="Basic residues" evidence="8">
    <location>
        <begin position="1"/>
        <end position="11"/>
    </location>
</feature>
<feature type="region of interest" description="Disordered" evidence="8">
    <location>
        <begin position="1"/>
        <end position="35"/>
    </location>
</feature>
<evidence type="ECO:0000256" key="7">
    <source>
        <dbReference type="ARBA" id="ARBA00040976"/>
    </source>
</evidence>
<keyword evidence="9" id="KW-0472">Membrane</keyword>
<comment type="similarity">
    <text evidence="3">Belongs to the glycosyl hydrolase 18 family.</text>
</comment>
<sequence>MPPTRRDRRKPATSTDPVQSDRPDQSDGSKPPKPHLSLTPPRVVFLFVLFLSSISLLIIYLQSETSPVPPATVLSVYERGLVRPDISYKDILAENERVSENRSHRHFLNPVLAYVTPWNSKGYDMAKVFNSKFTHISPVWYQLKSEGNKLILQGQHDVDLGWISELRKGGNSLVVPRVLLEASPAEVLVKQKQLSKAIDLIIKECQEMGFDGIVLESWLSWAAYGVLNDPELRMMALNFIKQLGETMHSVNSGPNPSQHLQLILVISPVRSEKLSGYDFGPEDLKQLADSVDGFSLMTYDFSSLQKPGPNAPLEWIKYSLGVLLGDKGAKHAHMIFLGINFYGNDFVIAEGFGGGPIIGREFISLLEKHKPALLWERRSSEHYFSYMHDNVKHAVFFPTLMSISARLDEARAWGTGLSIWEIGQGLDYFFDLL</sequence>
<name>A0A9Q0C6L6_9POAL</name>
<dbReference type="InterPro" id="IPR029070">
    <property type="entry name" value="Chitinase_insertion_sf"/>
</dbReference>
<keyword evidence="5" id="KW-0732">Signal</keyword>
<dbReference type="GO" id="GO:0012505">
    <property type="term" value="C:endomembrane system"/>
    <property type="evidence" value="ECO:0007669"/>
    <property type="project" value="TreeGrafter"/>
</dbReference>
<feature type="transmembrane region" description="Helical" evidence="9">
    <location>
        <begin position="43"/>
        <end position="61"/>
    </location>
</feature>
<dbReference type="GO" id="GO:0005975">
    <property type="term" value="P:carbohydrate metabolic process"/>
    <property type="evidence" value="ECO:0007669"/>
    <property type="project" value="InterPro"/>
</dbReference>
<evidence type="ECO:0000256" key="4">
    <source>
        <dbReference type="ARBA" id="ARBA00022525"/>
    </source>
</evidence>
<dbReference type="InterPro" id="IPR001223">
    <property type="entry name" value="Glyco_hydro18_cat"/>
</dbReference>
<organism evidence="11 12">
    <name type="scientific">Rhynchospora breviuscula</name>
    <dbReference type="NCBI Taxonomy" id="2022672"/>
    <lineage>
        <taxon>Eukaryota</taxon>
        <taxon>Viridiplantae</taxon>
        <taxon>Streptophyta</taxon>
        <taxon>Embryophyta</taxon>
        <taxon>Tracheophyta</taxon>
        <taxon>Spermatophyta</taxon>
        <taxon>Magnoliopsida</taxon>
        <taxon>Liliopsida</taxon>
        <taxon>Poales</taxon>
        <taxon>Cyperaceae</taxon>
        <taxon>Cyperoideae</taxon>
        <taxon>Rhynchosporeae</taxon>
        <taxon>Rhynchospora</taxon>
    </lineage>
</organism>
<dbReference type="InterPro" id="IPR017853">
    <property type="entry name" value="GH"/>
</dbReference>
<evidence type="ECO:0000259" key="10">
    <source>
        <dbReference type="PROSITE" id="PS51910"/>
    </source>
</evidence>
<dbReference type="Gene3D" id="3.10.50.10">
    <property type="match status" value="1"/>
</dbReference>
<protein>
    <recommendedName>
        <fullName evidence="7">Chitinase domain-containing protein 1</fullName>
    </recommendedName>
</protein>
<dbReference type="GO" id="GO:0005764">
    <property type="term" value="C:lysosome"/>
    <property type="evidence" value="ECO:0007669"/>
    <property type="project" value="UniProtKB-SubCell"/>
</dbReference>
<keyword evidence="4" id="KW-0964">Secreted</keyword>
<dbReference type="FunFam" id="3.20.20.80:FF:000028">
    <property type="entry name" value="Chitinase domain-containing protein 1"/>
    <property type="match status" value="1"/>
</dbReference>
<evidence type="ECO:0000256" key="5">
    <source>
        <dbReference type="ARBA" id="ARBA00022729"/>
    </source>
</evidence>
<evidence type="ECO:0000256" key="2">
    <source>
        <dbReference type="ARBA" id="ARBA00004613"/>
    </source>
</evidence>
<keyword evidence="12" id="KW-1185">Reference proteome</keyword>
<dbReference type="FunFam" id="3.10.50.10:FF:000002">
    <property type="entry name" value="Chitinase domain-containing protein 1"/>
    <property type="match status" value="1"/>
</dbReference>
<evidence type="ECO:0000256" key="9">
    <source>
        <dbReference type="SAM" id="Phobius"/>
    </source>
</evidence>
<dbReference type="GO" id="GO:0070492">
    <property type="term" value="F:oligosaccharide binding"/>
    <property type="evidence" value="ECO:0007669"/>
    <property type="project" value="TreeGrafter"/>
</dbReference>
<dbReference type="SUPFAM" id="SSF51445">
    <property type="entry name" value="(Trans)glycosidases"/>
    <property type="match status" value="1"/>
</dbReference>
<dbReference type="CDD" id="cd02876">
    <property type="entry name" value="GH18_SI-CLP"/>
    <property type="match status" value="1"/>
</dbReference>
<dbReference type="Pfam" id="PF00704">
    <property type="entry name" value="Glyco_hydro_18"/>
    <property type="match status" value="1"/>
</dbReference>
<keyword evidence="9" id="KW-0812">Transmembrane</keyword>
<dbReference type="PANTHER" id="PTHR46066">
    <property type="entry name" value="CHITINASE DOMAIN-CONTAINING PROTEIN 1 FAMILY MEMBER"/>
    <property type="match status" value="1"/>
</dbReference>